<keyword evidence="4" id="KW-1185">Reference proteome</keyword>
<dbReference type="Proteomes" id="UP001183390">
    <property type="component" value="Unassembled WGS sequence"/>
</dbReference>
<protein>
    <submittedName>
        <fullName evidence="3">ATP-binding protein</fullName>
    </submittedName>
</protein>
<dbReference type="InterPro" id="IPR003959">
    <property type="entry name" value="ATPase_AAA_core"/>
</dbReference>
<keyword evidence="3" id="KW-0547">Nucleotide-binding</keyword>
<dbReference type="Gene3D" id="3.40.50.300">
    <property type="entry name" value="P-loop containing nucleotide triphosphate hydrolases"/>
    <property type="match status" value="1"/>
</dbReference>
<evidence type="ECO:0000313" key="3">
    <source>
        <dbReference type="EMBL" id="MDT0328242.1"/>
    </source>
</evidence>
<dbReference type="Pfam" id="PF13304">
    <property type="entry name" value="AAA_21"/>
    <property type="match status" value="1"/>
</dbReference>
<dbReference type="RefSeq" id="WP_311510974.1">
    <property type="nucleotide sequence ID" value="NZ_JAVREP010000003.1"/>
</dbReference>
<proteinExistence type="predicted"/>
<name>A0ABU2M6V2_9ACTN</name>
<gene>
    <name evidence="3" type="ORF">RM479_07425</name>
</gene>
<dbReference type="SUPFAM" id="SSF52540">
    <property type="entry name" value="P-loop containing nucleoside triphosphate hydrolases"/>
    <property type="match status" value="1"/>
</dbReference>
<reference evidence="4" key="1">
    <citation type="submission" date="2023-07" db="EMBL/GenBank/DDBJ databases">
        <title>30 novel species of actinomycetes from the DSMZ collection.</title>
        <authorList>
            <person name="Nouioui I."/>
        </authorList>
    </citation>
    <scope>NUCLEOTIDE SEQUENCE [LARGE SCALE GENOMIC DNA]</scope>
    <source>
        <strain evidence="4">DSM 44743</strain>
    </source>
</reference>
<dbReference type="PANTHER" id="PTHR40396">
    <property type="entry name" value="ATPASE-LIKE PROTEIN"/>
    <property type="match status" value="1"/>
</dbReference>
<feature type="region of interest" description="Disordered" evidence="1">
    <location>
        <begin position="232"/>
        <end position="261"/>
    </location>
</feature>
<organism evidence="3 4">
    <name type="scientific">Nocardiopsis lambiniae</name>
    <dbReference type="NCBI Taxonomy" id="3075539"/>
    <lineage>
        <taxon>Bacteria</taxon>
        <taxon>Bacillati</taxon>
        <taxon>Actinomycetota</taxon>
        <taxon>Actinomycetes</taxon>
        <taxon>Streptosporangiales</taxon>
        <taxon>Nocardiopsidaceae</taxon>
        <taxon>Nocardiopsis</taxon>
    </lineage>
</organism>
<accession>A0ABU2M6V2</accession>
<sequence>MLLSFRVENHKSIREEQQLLLTPVYDDARPRKADWEAVTVAGIFGANASGKSNFLNALALMRDTVRWSMSGNEPGGGILRYPFAFEAEARERPSTFVVDLVLDGVRYTYGFAIDDERVVEEWLYSYPKKRKRVLFEREVGDFSFGDHTPAKLRQVEAITAENTLFLTVAARTSNEEVEPIYRWFSEVLVFASEHRCEQPVRLRDGRVSRGALRSLADLLASAGTGVLGVELSTVPPGPASSPSHPVENLEETRTGSDGDPDIGYAEVQVPVQHREGGYHGNPKGLRSDALIMRRAPEILFRHSRGSGADPLLPWEEESSGTRALVTLGFEAQRVLENGGVLVVDEIDASLHPHLSATLVSLFQDEEHNAGGAQLIFTSHDAALLGNIRGEEVLQRDHVWFVEKDGQARTSLYPLSDFKPRGDENRVRRYLVGRYGAVPEVDDELFREALRRRAEKTESGAEPVPTEESLW</sequence>
<dbReference type="PANTHER" id="PTHR40396:SF1">
    <property type="entry name" value="ATPASE AAA-TYPE CORE DOMAIN-CONTAINING PROTEIN"/>
    <property type="match status" value="1"/>
</dbReference>
<keyword evidence="3" id="KW-0067">ATP-binding</keyword>
<comment type="caution">
    <text evidence="3">The sequence shown here is derived from an EMBL/GenBank/DDBJ whole genome shotgun (WGS) entry which is preliminary data.</text>
</comment>
<feature type="domain" description="ATPase AAA-type core" evidence="2">
    <location>
        <begin position="41"/>
        <end position="384"/>
    </location>
</feature>
<dbReference type="GO" id="GO:0005524">
    <property type="term" value="F:ATP binding"/>
    <property type="evidence" value="ECO:0007669"/>
    <property type="project" value="UniProtKB-KW"/>
</dbReference>
<evidence type="ECO:0000313" key="4">
    <source>
        <dbReference type="Proteomes" id="UP001183390"/>
    </source>
</evidence>
<dbReference type="EMBL" id="JAVREP010000003">
    <property type="protein sequence ID" value="MDT0328242.1"/>
    <property type="molecule type" value="Genomic_DNA"/>
</dbReference>
<dbReference type="InterPro" id="IPR027417">
    <property type="entry name" value="P-loop_NTPase"/>
</dbReference>
<evidence type="ECO:0000259" key="2">
    <source>
        <dbReference type="Pfam" id="PF13304"/>
    </source>
</evidence>
<evidence type="ECO:0000256" key="1">
    <source>
        <dbReference type="SAM" id="MobiDB-lite"/>
    </source>
</evidence>